<dbReference type="InterPro" id="IPR035482">
    <property type="entry name" value="SIS_PGI_2"/>
</dbReference>
<dbReference type="InterPro" id="IPR017892">
    <property type="entry name" value="Pkinase_C"/>
</dbReference>
<keyword evidence="14" id="KW-1185">Reference proteome</keyword>
<dbReference type="Gene3D" id="1.10.1390.10">
    <property type="match status" value="1"/>
</dbReference>
<organism evidence="13 14">
    <name type="scientific">Tolypocladium ophioglossoides (strain CBS 100239)</name>
    <name type="common">Snaketongue truffleclub</name>
    <name type="synonym">Elaphocordyceps ophioglossoides</name>
    <dbReference type="NCBI Taxonomy" id="1163406"/>
    <lineage>
        <taxon>Eukaryota</taxon>
        <taxon>Fungi</taxon>
        <taxon>Dikarya</taxon>
        <taxon>Ascomycota</taxon>
        <taxon>Pezizomycotina</taxon>
        <taxon>Sordariomycetes</taxon>
        <taxon>Hypocreomycetidae</taxon>
        <taxon>Hypocreales</taxon>
        <taxon>Ophiocordycipitaceae</taxon>
        <taxon>Tolypocladium</taxon>
    </lineage>
</organism>
<comment type="pathway">
    <text evidence="1 10">Carbohydrate degradation; glycolysis; D-glyceraldehyde 3-phosphate and glycerone phosphate from D-glucose: step 2/4.</text>
</comment>
<evidence type="ECO:0000256" key="10">
    <source>
        <dbReference type="RuleBase" id="RU000612"/>
    </source>
</evidence>
<dbReference type="FunFam" id="3.40.50.10490:FF:000004">
    <property type="entry name" value="Glucose-6-phosphate isomerase"/>
    <property type="match status" value="1"/>
</dbReference>
<dbReference type="GO" id="GO:0051156">
    <property type="term" value="P:glucose 6-phosphate metabolic process"/>
    <property type="evidence" value="ECO:0007669"/>
    <property type="project" value="TreeGrafter"/>
</dbReference>
<feature type="region of interest" description="Disordered" evidence="11">
    <location>
        <begin position="536"/>
        <end position="561"/>
    </location>
</feature>
<dbReference type="InterPro" id="IPR018189">
    <property type="entry name" value="Phosphoglucose_isomerase_CS"/>
</dbReference>
<dbReference type="PROSITE" id="PS51463">
    <property type="entry name" value="P_GLUCOSE_ISOMERASE_3"/>
    <property type="match status" value="1"/>
</dbReference>
<dbReference type="PRINTS" id="PR00662">
    <property type="entry name" value="G6PISOMERASE"/>
</dbReference>
<keyword evidence="5 10" id="KW-0312">Gluconeogenesis</keyword>
<dbReference type="AlphaFoldDB" id="A0A0L0NDY0"/>
<evidence type="ECO:0000256" key="1">
    <source>
        <dbReference type="ARBA" id="ARBA00004926"/>
    </source>
</evidence>
<dbReference type="InterPro" id="IPR046348">
    <property type="entry name" value="SIS_dom_sf"/>
</dbReference>
<dbReference type="HAMAP" id="MF_00473">
    <property type="entry name" value="G6P_isomerase"/>
    <property type="match status" value="1"/>
</dbReference>
<evidence type="ECO:0000256" key="4">
    <source>
        <dbReference type="ARBA" id="ARBA00018388"/>
    </source>
</evidence>
<feature type="compositionally biased region" description="Polar residues" evidence="11">
    <location>
        <begin position="332"/>
        <end position="341"/>
    </location>
</feature>
<keyword evidence="6 10" id="KW-0324">Glycolysis</keyword>
<name>A0A0L0NDY0_TOLOC</name>
<evidence type="ECO:0000256" key="6">
    <source>
        <dbReference type="ARBA" id="ARBA00023152"/>
    </source>
</evidence>
<dbReference type="InterPro" id="IPR023096">
    <property type="entry name" value="G6P_Isomerase_C"/>
</dbReference>
<comment type="similarity">
    <text evidence="2 10">Belongs to the GPI family.</text>
</comment>
<dbReference type="EMBL" id="LFRF01000006">
    <property type="protein sequence ID" value="KND92278.1"/>
    <property type="molecule type" value="Genomic_DNA"/>
</dbReference>
<dbReference type="CDD" id="cd05015">
    <property type="entry name" value="SIS_PGI_1"/>
    <property type="match status" value="1"/>
</dbReference>
<feature type="compositionally biased region" description="Basic residues" evidence="11">
    <location>
        <begin position="238"/>
        <end position="255"/>
    </location>
</feature>
<dbReference type="OrthoDB" id="5831190at2759"/>
<feature type="domain" description="Protein kinase C-terminal" evidence="12">
    <location>
        <begin position="503"/>
        <end position="525"/>
    </location>
</feature>
<dbReference type="InterPro" id="IPR001672">
    <property type="entry name" value="G6P_Isomerase"/>
</dbReference>
<proteinExistence type="inferred from homology"/>
<dbReference type="CDD" id="cd11651">
    <property type="entry name" value="YPK1_N_like"/>
    <property type="match status" value="1"/>
</dbReference>
<evidence type="ECO:0000256" key="3">
    <source>
        <dbReference type="ARBA" id="ARBA00011952"/>
    </source>
</evidence>
<dbReference type="GO" id="GO:0004347">
    <property type="term" value="F:glucose-6-phosphate isomerase activity"/>
    <property type="evidence" value="ECO:0007669"/>
    <property type="project" value="UniProtKB-EC"/>
</dbReference>
<reference evidence="13 14" key="1">
    <citation type="journal article" date="2015" name="BMC Genomics">
        <title>The genome of the truffle-parasite Tolypocladium ophioglossoides and the evolution of antifungal peptaibiotics.</title>
        <authorList>
            <person name="Quandt C.A."/>
            <person name="Bushley K.E."/>
            <person name="Spatafora J.W."/>
        </authorList>
    </citation>
    <scope>NUCLEOTIDE SEQUENCE [LARGE SCALE GENOMIC DNA]</scope>
    <source>
        <strain evidence="13 14">CBS 100239</strain>
    </source>
</reference>
<dbReference type="SUPFAM" id="SSF53697">
    <property type="entry name" value="SIS domain"/>
    <property type="match status" value="1"/>
</dbReference>
<feature type="region of interest" description="Disordered" evidence="11">
    <location>
        <begin position="327"/>
        <end position="361"/>
    </location>
</feature>
<evidence type="ECO:0000256" key="7">
    <source>
        <dbReference type="ARBA" id="ARBA00023235"/>
    </source>
</evidence>
<dbReference type="GO" id="GO:0006096">
    <property type="term" value="P:glycolytic process"/>
    <property type="evidence" value="ECO:0007669"/>
    <property type="project" value="UniProtKB-UniPathway"/>
</dbReference>
<sequence>MNTQGAAQEAGQDENHRWLNLWHTCLHQNEGKCGNCTAPLSLIGPDFIIPQANPGSDASPPCRRRRILTERCRPGRSFKPRPRIRDCSISTQRLSLGPYVPLRSAVSPLRHQQTPRAVFRSPGARLSQAARARWPVLALLDQLETCLRGCSASPPGLAFISTDTRLQTTSGLKPNHRCHHPTRPLTNITRPDLRALEPVLQQASLRLLAPFATDDRRQQQHLYCAALRWGHSSLNRPQRPRRPRVSSRSHHRRPASRPTLSSDIPAAHIPPPCRGSSPKVCHPLLVLLSAIASPSTGCRGDPGRFVVFLCQRADSCARPELKETHLGPLSAFSRSPSTSTITEKDEKAQPSTGATTPTTESAIAASEAMAQAPVVKPPKPGILVVTLHEGKGFSLPEQHRNAFASQHQVSLSSSNATGMAGSIRPGSSQRVAGSFMNGSNRPHSSAGGFTGIPTNHGRISGKYMPYALLDFDKVQVFVNSVDGNPENTLWAGGNTQYKFDVSRDSYVDGPMLSQTMQNQFQGFSYNRPIAGLGDAGGSVKDPSLSSAGDVGPATSRWTGNVAPQRGQTMTYVRRREVMVAEEGHDDAGRNLIVASAPLPLHSAQPLCSTLAPKSISIGGSTVAPKTGQCGISTTASSFSQPYINRWSLSLHTIAARQAPSPVIPLSARYRTPTKQPKAARHFPSNSPLPSRDAMAPANTLPAWAELQAHRDSVGKNFVLKEAFTSDPERFSRFTRTFSSGAVSADILFDFSKNFLTDETLDLLVKLAEQAGVARKRDAMFAGDKINFTENRAVYHTALRNVGTDAWDMKVDGQDVMKAPGGVNDVLEHMKEFSAQVRSGEWKGFTGKKLTTIVNIGIGGSDLGPVMVTEALKHYGADDMTLHFVSNIDGTHMAEALKNSDPETTLFLVASKTFTTAETTTNANTAKTWFLEKTGGKGEIAKHFVALSTNEPEVTKFGIDSKNMFGFESWVGGRYSVWSAIGLSVAIYVGFDNFHKFLSGAHAMDKHFREAPLRENIPVIGGLLSVWYSDFFQAQTHLVAPFDQYLHRFPAYLQQLSMESNGKSIASDGSSVKYTTGPILFGEPCTNAQHSFFQLVHQGTKLIPTDFILAAQSHNPISHNLHQKMLASNYFAQAEALMVGKTDDQVRAEGTKDDLVPHKRFLGNRPTTSILVGGAIGPAELGALIVYYEHLTFTEGAVWDVNSFDQWGVELGKVLAKKILKELDEAGNGEGHDSSTGGLIGAFKKYAKI</sequence>
<dbReference type="Gene3D" id="3.40.50.10490">
    <property type="entry name" value="Glucose-6-phosphate isomerase like protein, domain 1"/>
    <property type="match status" value="2"/>
</dbReference>
<dbReference type="GO" id="GO:0006094">
    <property type="term" value="P:gluconeogenesis"/>
    <property type="evidence" value="ECO:0007669"/>
    <property type="project" value="UniProtKB-KW"/>
</dbReference>
<dbReference type="GO" id="GO:0005524">
    <property type="term" value="F:ATP binding"/>
    <property type="evidence" value="ECO:0007669"/>
    <property type="project" value="InterPro"/>
</dbReference>
<dbReference type="InterPro" id="IPR035476">
    <property type="entry name" value="SIS_PGI_1"/>
</dbReference>
<evidence type="ECO:0000256" key="9">
    <source>
        <dbReference type="ARBA" id="ARBA00029321"/>
    </source>
</evidence>
<dbReference type="UniPathway" id="UPA00109">
    <property type="reaction ID" value="UER00181"/>
</dbReference>
<dbReference type="PANTHER" id="PTHR11469:SF1">
    <property type="entry name" value="GLUCOSE-6-PHOSPHATE ISOMERASE"/>
    <property type="match status" value="1"/>
</dbReference>
<protein>
    <recommendedName>
        <fullName evidence="4 10">Glucose-6-phosphate isomerase</fullName>
        <ecNumber evidence="3 10">5.3.1.9</ecNumber>
    </recommendedName>
</protein>
<dbReference type="FunFam" id="1.10.1390.10:FF:000001">
    <property type="entry name" value="Glucose-6-phosphate isomerase"/>
    <property type="match status" value="1"/>
</dbReference>
<dbReference type="Proteomes" id="UP000036947">
    <property type="component" value="Unassembled WGS sequence"/>
</dbReference>
<comment type="caution">
    <text evidence="13">The sequence shown here is derived from an EMBL/GenBank/DDBJ whole genome shotgun (WGS) entry which is preliminary data.</text>
</comment>
<dbReference type="GO" id="GO:0048029">
    <property type="term" value="F:monosaccharide binding"/>
    <property type="evidence" value="ECO:0007669"/>
    <property type="project" value="TreeGrafter"/>
</dbReference>
<evidence type="ECO:0000256" key="2">
    <source>
        <dbReference type="ARBA" id="ARBA00006604"/>
    </source>
</evidence>
<dbReference type="CDD" id="cd05016">
    <property type="entry name" value="SIS_PGI_2"/>
    <property type="match status" value="1"/>
</dbReference>
<evidence type="ECO:0000313" key="14">
    <source>
        <dbReference type="Proteomes" id="UP000036947"/>
    </source>
</evidence>
<accession>A0A0L0NDY0</accession>
<dbReference type="PROSITE" id="PS00174">
    <property type="entry name" value="P_GLUCOSE_ISOMERASE_2"/>
    <property type="match status" value="1"/>
</dbReference>
<dbReference type="PROSITE" id="PS00765">
    <property type="entry name" value="P_GLUCOSE_ISOMERASE_1"/>
    <property type="match status" value="1"/>
</dbReference>
<evidence type="ECO:0000256" key="5">
    <source>
        <dbReference type="ARBA" id="ARBA00022432"/>
    </source>
</evidence>
<evidence type="ECO:0000259" key="12">
    <source>
        <dbReference type="Pfam" id="PF00433"/>
    </source>
</evidence>
<gene>
    <name evidence="13" type="ORF">TOPH_02956</name>
</gene>
<comment type="function">
    <text evidence="8">In the cytoplasm, catalyzes the conversion of glucose-6-phosphate to fructose-6-phosphate, the second step in glycolysis, and the reverse reaction during gluconeogenesis.</text>
</comment>
<dbReference type="PANTHER" id="PTHR11469">
    <property type="entry name" value="GLUCOSE-6-PHOSPHATE ISOMERASE"/>
    <property type="match status" value="1"/>
</dbReference>
<evidence type="ECO:0000256" key="8">
    <source>
        <dbReference type="ARBA" id="ARBA00024178"/>
    </source>
</evidence>
<feature type="region of interest" description="Disordered" evidence="11">
    <location>
        <begin position="673"/>
        <end position="693"/>
    </location>
</feature>
<evidence type="ECO:0000313" key="13">
    <source>
        <dbReference type="EMBL" id="KND92278.1"/>
    </source>
</evidence>
<comment type="catalytic activity">
    <reaction evidence="9 10">
        <text>alpha-D-glucose 6-phosphate = beta-D-fructose 6-phosphate</text>
        <dbReference type="Rhea" id="RHEA:11816"/>
        <dbReference type="ChEBI" id="CHEBI:57634"/>
        <dbReference type="ChEBI" id="CHEBI:58225"/>
        <dbReference type="EC" id="5.3.1.9"/>
    </reaction>
</comment>
<dbReference type="GO" id="GO:0005829">
    <property type="term" value="C:cytosol"/>
    <property type="evidence" value="ECO:0007669"/>
    <property type="project" value="TreeGrafter"/>
</dbReference>
<feature type="region of interest" description="Disordered" evidence="11">
    <location>
        <begin position="234"/>
        <end position="271"/>
    </location>
</feature>
<keyword evidence="7 10" id="KW-0413">Isomerase</keyword>
<dbReference type="Pfam" id="PF00342">
    <property type="entry name" value="PGI"/>
    <property type="match status" value="1"/>
</dbReference>
<evidence type="ECO:0000256" key="11">
    <source>
        <dbReference type="SAM" id="MobiDB-lite"/>
    </source>
</evidence>
<dbReference type="EC" id="5.3.1.9" evidence="3 10"/>
<dbReference type="STRING" id="1163406.A0A0L0NDY0"/>
<dbReference type="GO" id="GO:0004674">
    <property type="term" value="F:protein serine/threonine kinase activity"/>
    <property type="evidence" value="ECO:0007669"/>
    <property type="project" value="InterPro"/>
</dbReference>
<dbReference type="NCBIfam" id="NF001211">
    <property type="entry name" value="PRK00179.1"/>
    <property type="match status" value="1"/>
</dbReference>
<dbReference type="Pfam" id="PF00433">
    <property type="entry name" value="Pkinase_C"/>
    <property type="match status" value="1"/>
</dbReference>